<name>A0A449BD72_HAPAX</name>
<keyword evidence="1" id="KW-0812">Transmembrane</keyword>
<dbReference type="Proteomes" id="UP000289841">
    <property type="component" value="Chromosome"/>
</dbReference>
<accession>A0A449BD72</accession>
<feature type="transmembrane region" description="Helical" evidence="1">
    <location>
        <begin position="98"/>
        <end position="122"/>
    </location>
</feature>
<feature type="transmembrane region" description="Helical" evidence="1">
    <location>
        <begin position="316"/>
        <end position="334"/>
    </location>
</feature>
<evidence type="ECO:0000256" key="1">
    <source>
        <dbReference type="SAM" id="Phobius"/>
    </source>
</evidence>
<dbReference type="OrthoDB" id="1643401at2"/>
<feature type="transmembrane region" description="Helical" evidence="1">
    <location>
        <begin position="128"/>
        <end position="154"/>
    </location>
</feature>
<dbReference type="KEGG" id="aaxa:NCTC10138_00747"/>
<reference evidence="2 3" key="1">
    <citation type="submission" date="2019-01" db="EMBL/GenBank/DDBJ databases">
        <authorList>
            <consortium name="Pathogen Informatics"/>
        </authorList>
    </citation>
    <scope>NUCLEOTIDE SEQUENCE [LARGE SCALE GENOMIC DNA]</scope>
    <source>
        <strain evidence="2 3">NCTC10138</strain>
    </source>
</reference>
<dbReference type="RefSeq" id="WP_026391188.1">
    <property type="nucleotide sequence ID" value="NZ_LR215048.1"/>
</dbReference>
<evidence type="ECO:0000313" key="3">
    <source>
        <dbReference type="Proteomes" id="UP000289841"/>
    </source>
</evidence>
<dbReference type="STRING" id="1278311.GCA_000428705_01173"/>
<gene>
    <name evidence="2" type="ORF">NCTC10138_00747</name>
</gene>
<evidence type="ECO:0000313" key="2">
    <source>
        <dbReference type="EMBL" id="VEU80378.1"/>
    </source>
</evidence>
<keyword evidence="3" id="KW-1185">Reference proteome</keyword>
<sequence>MKKYFKYLFKTNILQTVILTVLPTMLFVAILAGTGMYSSDYVQFGLQIPYIITVGVVLAFIVAALVFIFRFAKFKNKQQVDLYYSLPLNKEKIIKTNIYFGLIQIAIAVTVMFFFGILVHSIKTDFQYAWGYLILVYLVTLLFVGIMYSISLFILFRANSVIDGIIFIIGWFLVLVLLGQLLSEITNDITYSNAFVPLYAMDRMITNFYYKAAEQSIEYKMNTGIIINLVWVFMLTALSLTYGILNLQNEKTELIGTESNSLFGYKTLIPLGTFLITSNMINDFQNSENIIYLIIIVIFAFILYAIYRKGFKIKKYDILALLIAIALGSIVGVIV</sequence>
<feature type="transmembrane region" description="Helical" evidence="1">
    <location>
        <begin position="12"/>
        <end position="36"/>
    </location>
</feature>
<keyword evidence="1" id="KW-0472">Membrane</keyword>
<organism evidence="2 3">
    <name type="scientific">Haploplasma axanthum</name>
    <name type="common">Acholeplasma axanthum</name>
    <dbReference type="NCBI Taxonomy" id="29552"/>
    <lineage>
        <taxon>Bacteria</taxon>
        <taxon>Bacillati</taxon>
        <taxon>Mycoplasmatota</taxon>
        <taxon>Mollicutes</taxon>
        <taxon>Acholeplasmatales</taxon>
        <taxon>Acholeplasmataceae</taxon>
        <taxon>Haploplasma</taxon>
    </lineage>
</organism>
<protein>
    <submittedName>
        <fullName evidence="2">ABC-2 family transporter protein</fullName>
    </submittedName>
</protein>
<dbReference type="EMBL" id="LR215048">
    <property type="protein sequence ID" value="VEU80378.1"/>
    <property type="molecule type" value="Genomic_DNA"/>
</dbReference>
<feature type="transmembrane region" description="Helical" evidence="1">
    <location>
        <begin position="225"/>
        <end position="245"/>
    </location>
</feature>
<keyword evidence="1" id="KW-1133">Transmembrane helix</keyword>
<proteinExistence type="predicted"/>
<feature type="transmembrane region" description="Helical" evidence="1">
    <location>
        <begin position="161"/>
        <end position="182"/>
    </location>
</feature>
<dbReference type="AlphaFoldDB" id="A0A449BD72"/>
<feature type="transmembrane region" description="Helical" evidence="1">
    <location>
        <begin position="48"/>
        <end position="69"/>
    </location>
</feature>
<feature type="transmembrane region" description="Helical" evidence="1">
    <location>
        <begin position="290"/>
        <end position="307"/>
    </location>
</feature>